<keyword evidence="2" id="KW-0547">Nucleotide-binding</keyword>
<feature type="compositionally biased region" description="Acidic residues" evidence="11">
    <location>
        <begin position="1048"/>
        <end position="1058"/>
    </location>
</feature>
<dbReference type="InterPro" id="IPR052247">
    <property type="entry name" value="Meiotic_Crossover_Helicase"/>
</dbReference>
<feature type="compositionally biased region" description="Basic and acidic residues" evidence="11">
    <location>
        <begin position="1303"/>
        <end position="1318"/>
    </location>
</feature>
<dbReference type="InterPro" id="IPR014001">
    <property type="entry name" value="Helicase_ATP-bd"/>
</dbReference>
<dbReference type="STRING" id="50990.A0A4Y7QCB3"/>
<feature type="region of interest" description="Disordered" evidence="11">
    <location>
        <begin position="1298"/>
        <end position="1394"/>
    </location>
</feature>
<comment type="similarity">
    <text evidence="1">Belongs to the helicase family. SKI2 subfamily.</text>
</comment>
<dbReference type="InterPro" id="IPR057842">
    <property type="entry name" value="WH_MER3"/>
</dbReference>
<keyword evidence="15" id="KW-1185">Reference proteome</keyword>
<evidence type="ECO:0000256" key="7">
    <source>
        <dbReference type="ARBA" id="ARBA00023254"/>
    </source>
</evidence>
<dbReference type="GO" id="GO:0005524">
    <property type="term" value="F:ATP binding"/>
    <property type="evidence" value="ECO:0007669"/>
    <property type="project" value="UniProtKB-KW"/>
</dbReference>
<dbReference type="GO" id="GO:0016787">
    <property type="term" value="F:hydrolase activity"/>
    <property type="evidence" value="ECO:0007669"/>
    <property type="project" value="UniProtKB-KW"/>
</dbReference>
<sequence>MELESFQQLITDLEFDEDDMNEDHRSSHSMQGHYDEVYDVPSFDADGVECGEPHYRPDVFSNSAPDPRGDCSYPNDPITGLQPGYYGYHDTIEAYQSSDTPYDDIESPTPSQRRGLPLRASSYVTSLNVPTGHFRDAYSHDAYMHNAPESHSRNAMSSGQIALISDGRRMEGVQRHPGLRLRPVSDLPDIYRATFKFGVFNAIQSSCFDTVMRTKDNMVVSAPTGSGKTVLFELALIDMLITASKTNSNTKCVYMAPTKALCSERHKDWTAKFEPMGIKCCEMTGDTAQFGKDAWGDAKNATIIITTGEKWDSLTRNWQNHGDVLSQIKLFMVDEVHILNEPRGSTVEVVISRMKTRGLSIRFVLVSATVPNIYDIAHWVGRSPSKNDSGGQQPAVVMGFGDEFRPCKLSRFVYGFARKNQNDFQFSRTLDYKIFGVLQEHSAGKPVLIFCSTRKGVLVTAEQLLKDHDDATNAKQSLPWTAPKKAPEHFHDQRLQKLASFGIGVHHAGLTLDDRWKTESMFLAGTLRVLVATSTLAVGVNLPAHIVVIKGVKLFQNNAWQEYSDLDIIQMMGRAGRPQFDQEGVSLILCESELESKYKNLAQGKTMLESSLHQNLAEHINSEIVLGTISNIATARTWIRNSFLCQRMQRNPDHYSLGSSDKSWETKLDDMVEDCVTKLTATKLISYGREEDGTTSSTEYGDIMSKYYIRQSTMALILQMPKQVGMREILETISNADEMSEVRLRAGDKQVYNKLRDHQDIRFKTRKIEKSGDKVFYLIQAVLGGISLSSAEYKTADSQPHLDALSVFRHTSRIGRVVVEVAIAKKNGSQLKHGLELLRCLTAKAWEDRPVVLKQLDSIGEKSLKVLAENGISSLQILARQNPMRLEMLLNRKPPFGYDLISHVQDFPQYKLSITQDDLTSDGGRNPVIAELTIQCSLLEQTGFKSGKKPRSRSLGMTNILTVTSEYEFIDFRRIATKALKESKSYSVTAELTKPSQSVCVYISSDTIAGLTVTEVYKPVMDWKEYPTRNTRPLNAIDADLEGFEDDPTFWDVEDDIDGKESSLNNSGSREGDKSPKRKSTINQNGRKQPEEASTASKLPNGNYACNHPCKDKTKCRHLCCREGTSKPPPSSKPLDTQKHVDPEEPHSQHTNARPAQSSKRVVKPEDTRKLKSKQTDRRMENLESLHKRTEVPSSLQLPKGQRVKLPKFSPPELARKKIPDFSLQYSESITKAEDGPISAADDDDELPDDASALLRSIRSSKSRDTLATSETDYSNPELNAIIGNATLQELSLAPQETGVAAHDQHNDNDLKRRRNDENDSNYLGESPRRRKRGRQEPITKTEKTDRGADKRFNSLPDDENSTLQNKNRDSHGPLFLPSHSSPPTERKINPSHNSYSPVLMEVEQHRNDSDVDISFTLDDTLFDMLPASQTDQKISPANNLLSAEHQMTAAAVPSFEAKDTTHTDAEDIEEDIIDQLAEFEEWFNSGAVKFLEE</sequence>
<reference evidence="14 15" key="1">
    <citation type="submission" date="2018-06" db="EMBL/GenBank/DDBJ databases">
        <title>A transcriptomic atlas of mushroom development highlights an independent origin of complex multicellularity.</title>
        <authorList>
            <consortium name="DOE Joint Genome Institute"/>
            <person name="Krizsan K."/>
            <person name="Almasi E."/>
            <person name="Merenyi Z."/>
            <person name="Sahu N."/>
            <person name="Viragh M."/>
            <person name="Koszo T."/>
            <person name="Mondo S."/>
            <person name="Kiss B."/>
            <person name="Balint B."/>
            <person name="Kues U."/>
            <person name="Barry K."/>
            <person name="Hegedus J.C."/>
            <person name="Henrissat B."/>
            <person name="Johnson J."/>
            <person name="Lipzen A."/>
            <person name="Ohm R."/>
            <person name="Nagy I."/>
            <person name="Pangilinan J."/>
            <person name="Yan J."/>
            <person name="Xiong Y."/>
            <person name="Grigoriev I.V."/>
            <person name="Hibbett D.S."/>
            <person name="Nagy L.G."/>
        </authorList>
    </citation>
    <scope>NUCLEOTIDE SEQUENCE [LARGE SCALE GENOMIC DNA]</scope>
    <source>
        <strain evidence="14 15">SZMC22713</strain>
    </source>
</reference>
<keyword evidence="5" id="KW-0067">ATP-binding</keyword>
<feature type="domain" description="Helicase C-terminal" evidence="13">
    <location>
        <begin position="429"/>
        <end position="624"/>
    </location>
</feature>
<dbReference type="InterPro" id="IPR004179">
    <property type="entry name" value="Sec63-dom"/>
</dbReference>
<evidence type="ECO:0000259" key="12">
    <source>
        <dbReference type="PROSITE" id="PS51192"/>
    </source>
</evidence>
<dbReference type="SUPFAM" id="SSF46785">
    <property type="entry name" value="Winged helix' DNA-binding domain"/>
    <property type="match status" value="1"/>
</dbReference>
<protein>
    <recommendedName>
        <fullName evidence="9">DNA 3'-5' helicase</fullName>
        <ecNumber evidence="9">5.6.2.4</ecNumber>
    </recommendedName>
</protein>
<organism evidence="14 15">
    <name type="scientific">Rickenella mellea</name>
    <dbReference type="NCBI Taxonomy" id="50990"/>
    <lineage>
        <taxon>Eukaryota</taxon>
        <taxon>Fungi</taxon>
        <taxon>Dikarya</taxon>
        <taxon>Basidiomycota</taxon>
        <taxon>Agaricomycotina</taxon>
        <taxon>Agaricomycetes</taxon>
        <taxon>Hymenochaetales</taxon>
        <taxon>Rickenellaceae</taxon>
        <taxon>Rickenella</taxon>
    </lineage>
</organism>
<feature type="domain" description="Helicase ATP-binding" evidence="12">
    <location>
        <begin position="209"/>
        <end position="388"/>
    </location>
</feature>
<dbReference type="Pfam" id="PF00270">
    <property type="entry name" value="DEAD"/>
    <property type="match status" value="1"/>
</dbReference>
<dbReference type="SUPFAM" id="SSF52540">
    <property type="entry name" value="P-loop containing nucleoside triphosphate hydrolases"/>
    <property type="match status" value="1"/>
</dbReference>
<dbReference type="SMART" id="SM00487">
    <property type="entry name" value="DEXDc"/>
    <property type="match status" value="1"/>
</dbReference>
<dbReference type="PANTHER" id="PTHR47835">
    <property type="entry name" value="HFM1, ATP DEPENDENT DNA HELICASE HOMOLOG"/>
    <property type="match status" value="1"/>
</dbReference>
<dbReference type="GO" id="GO:0043138">
    <property type="term" value="F:3'-5' DNA helicase activity"/>
    <property type="evidence" value="ECO:0007669"/>
    <property type="project" value="UniProtKB-EC"/>
</dbReference>
<dbReference type="EMBL" id="ML170165">
    <property type="protein sequence ID" value="TDL24911.1"/>
    <property type="molecule type" value="Genomic_DNA"/>
</dbReference>
<proteinExistence type="inferred from homology"/>
<evidence type="ECO:0000256" key="8">
    <source>
        <dbReference type="ARBA" id="ARBA00034617"/>
    </source>
</evidence>
<dbReference type="SUPFAM" id="SSF158702">
    <property type="entry name" value="Sec63 N-terminal domain-like"/>
    <property type="match status" value="1"/>
</dbReference>
<keyword evidence="6" id="KW-0413">Isomerase</keyword>
<dbReference type="Pfam" id="PF23445">
    <property type="entry name" value="WHD_SNRNP200"/>
    <property type="match status" value="1"/>
</dbReference>
<dbReference type="Pfam" id="PF02889">
    <property type="entry name" value="Sec63"/>
    <property type="match status" value="1"/>
</dbReference>
<dbReference type="InterPro" id="IPR036388">
    <property type="entry name" value="WH-like_DNA-bd_sf"/>
</dbReference>
<dbReference type="PROSITE" id="PS51192">
    <property type="entry name" value="HELICASE_ATP_BIND_1"/>
    <property type="match status" value="1"/>
</dbReference>
<keyword evidence="4" id="KW-0347">Helicase</keyword>
<evidence type="ECO:0000313" key="14">
    <source>
        <dbReference type="EMBL" id="TDL24911.1"/>
    </source>
</evidence>
<gene>
    <name evidence="14" type="ORF">BD410DRAFT_896508</name>
</gene>
<dbReference type="VEuPathDB" id="FungiDB:BD410DRAFT_896508"/>
<dbReference type="Gene3D" id="1.10.10.10">
    <property type="entry name" value="Winged helix-like DNA-binding domain superfamily/Winged helix DNA-binding domain"/>
    <property type="match status" value="1"/>
</dbReference>
<dbReference type="CDD" id="cd18795">
    <property type="entry name" value="SF2_C_Ski2"/>
    <property type="match status" value="1"/>
</dbReference>
<dbReference type="GO" id="GO:0051321">
    <property type="term" value="P:meiotic cell cycle"/>
    <property type="evidence" value="ECO:0007669"/>
    <property type="project" value="UniProtKB-KW"/>
</dbReference>
<evidence type="ECO:0000256" key="3">
    <source>
        <dbReference type="ARBA" id="ARBA00022801"/>
    </source>
</evidence>
<comment type="catalytic activity">
    <reaction evidence="8">
        <text>Couples ATP hydrolysis with the unwinding of duplex DNA by translocating in the 3'-5' direction.</text>
        <dbReference type="EC" id="5.6.2.4"/>
    </reaction>
</comment>
<dbReference type="SMART" id="SM00490">
    <property type="entry name" value="HELICc"/>
    <property type="match status" value="1"/>
</dbReference>
<dbReference type="GO" id="GO:0003676">
    <property type="term" value="F:nucleic acid binding"/>
    <property type="evidence" value="ECO:0007669"/>
    <property type="project" value="InterPro"/>
</dbReference>
<feature type="compositionally biased region" description="Polar residues" evidence="11">
    <location>
        <begin position="1266"/>
        <end position="1278"/>
    </location>
</feature>
<evidence type="ECO:0000256" key="10">
    <source>
        <dbReference type="ARBA" id="ARBA00048988"/>
    </source>
</evidence>
<feature type="region of interest" description="Disordered" evidence="11">
    <location>
        <begin position="1124"/>
        <end position="1278"/>
    </location>
</feature>
<name>A0A4Y7QCB3_9AGAM</name>
<evidence type="ECO:0000259" key="13">
    <source>
        <dbReference type="PROSITE" id="PS51194"/>
    </source>
</evidence>
<dbReference type="Gene3D" id="1.10.3380.10">
    <property type="entry name" value="Sec63 N-terminal domain-like domain"/>
    <property type="match status" value="1"/>
</dbReference>
<dbReference type="Gene3D" id="3.40.50.300">
    <property type="entry name" value="P-loop containing nucleotide triphosphate hydrolases"/>
    <property type="match status" value="2"/>
</dbReference>
<feature type="compositionally biased region" description="Polar residues" evidence="11">
    <location>
        <begin position="1081"/>
        <end position="1100"/>
    </location>
</feature>
<evidence type="ECO:0000256" key="1">
    <source>
        <dbReference type="ARBA" id="ARBA00010140"/>
    </source>
</evidence>
<dbReference type="InterPro" id="IPR036390">
    <property type="entry name" value="WH_DNA-bd_sf"/>
</dbReference>
<dbReference type="SMART" id="SM00973">
    <property type="entry name" value="Sec63"/>
    <property type="match status" value="1"/>
</dbReference>
<evidence type="ECO:0000256" key="9">
    <source>
        <dbReference type="ARBA" id="ARBA00034808"/>
    </source>
</evidence>
<feature type="compositionally biased region" description="Basic and acidic residues" evidence="11">
    <location>
        <begin position="1163"/>
        <end position="1191"/>
    </location>
</feature>
<dbReference type="PROSITE" id="PS51194">
    <property type="entry name" value="HELICASE_CTER"/>
    <property type="match status" value="1"/>
</dbReference>
<dbReference type="Pfam" id="PF00271">
    <property type="entry name" value="Helicase_C"/>
    <property type="match status" value="1"/>
</dbReference>
<dbReference type="InterPro" id="IPR011545">
    <property type="entry name" value="DEAD/DEAH_box_helicase_dom"/>
</dbReference>
<dbReference type="OrthoDB" id="5575at2759"/>
<evidence type="ECO:0000256" key="4">
    <source>
        <dbReference type="ARBA" id="ARBA00022806"/>
    </source>
</evidence>
<evidence type="ECO:0000313" key="15">
    <source>
        <dbReference type="Proteomes" id="UP000294933"/>
    </source>
</evidence>
<keyword evidence="7" id="KW-0469">Meiosis</keyword>
<evidence type="ECO:0000256" key="11">
    <source>
        <dbReference type="SAM" id="MobiDB-lite"/>
    </source>
</evidence>
<dbReference type="Proteomes" id="UP000294933">
    <property type="component" value="Unassembled WGS sequence"/>
</dbReference>
<evidence type="ECO:0000256" key="2">
    <source>
        <dbReference type="ARBA" id="ARBA00022741"/>
    </source>
</evidence>
<dbReference type="InterPro" id="IPR001650">
    <property type="entry name" value="Helicase_C-like"/>
</dbReference>
<feature type="compositionally biased region" description="Polar residues" evidence="11">
    <location>
        <begin position="1149"/>
        <end position="1160"/>
    </location>
</feature>
<evidence type="ECO:0000256" key="6">
    <source>
        <dbReference type="ARBA" id="ARBA00023235"/>
    </source>
</evidence>
<dbReference type="PANTHER" id="PTHR47835:SF3">
    <property type="entry name" value="HELICASE FOR MEIOSIS 1"/>
    <property type="match status" value="1"/>
</dbReference>
<keyword evidence="3 14" id="KW-0378">Hydrolase</keyword>
<dbReference type="InterPro" id="IPR027417">
    <property type="entry name" value="P-loop_NTPase"/>
</dbReference>
<evidence type="ECO:0000256" key="5">
    <source>
        <dbReference type="ARBA" id="ARBA00022840"/>
    </source>
</evidence>
<feature type="compositionally biased region" description="Basic and acidic residues" evidence="11">
    <location>
        <begin position="1335"/>
        <end position="1353"/>
    </location>
</feature>
<dbReference type="FunFam" id="1.10.10.10:FF:000012">
    <property type="entry name" value="U5 small nuclear ribonucleoprotein helicase"/>
    <property type="match status" value="1"/>
</dbReference>
<dbReference type="EC" id="5.6.2.4" evidence="9"/>
<accession>A0A4Y7QCB3</accession>
<comment type="catalytic activity">
    <reaction evidence="10">
        <text>ATP + H2O = ADP + phosphate + H(+)</text>
        <dbReference type="Rhea" id="RHEA:13065"/>
        <dbReference type="ChEBI" id="CHEBI:15377"/>
        <dbReference type="ChEBI" id="CHEBI:15378"/>
        <dbReference type="ChEBI" id="CHEBI:30616"/>
        <dbReference type="ChEBI" id="CHEBI:43474"/>
        <dbReference type="ChEBI" id="CHEBI:456216"/>
        <dbReference type="EC" id="5.6.2.4"/>
    </reaction>
</comment>
<feature type="region of interest" description="Disordered" evidence="11">
    <location>
        <begin position="1048"/>
        <end position="1104"/>
    </location>
</feature>
<feature type="compositionally biased region" description="Basic and acidic residues" evidence="11">
    <location>
        <begin position="1136"/>
        <end position="1148"/>
    </location>
</feature>